<evidence type="ECO:0000256" key="9">
    <source>
        <dbReference type="ARBA" id="ARBA00023180"/>
    </source>
</evidence>
<evidence type="ECO:0000256" key="7">
    <source>
        <dbReference type="ARBA" id="ARBA00023157"/>
    </source>
</evidence>
<dbReference type="Pfam" id="PF07686">
    <property type="entry name" value="V-set"/>
    <property type="match status" value="1"/>
</dbReference>
<evidence type="ECO:0000256" key="2">
    <source>
        <dbReference type="ARBA" id="ARBA00022475"/>
    </source>
</evidence>
<evidence type="ECO:0000313" key="14">
    <source>
        <dbReference type="Proteomes" id="UP000265000"/>
    </source>
</evidence>
<dbReference type="GO" id="GO:0007166">
    <property type="term" value="P:cell surface receptor signaling pathway"/>
    <property type="evidence" value="ECO:0007669"/>
    <property type="project" value="TreeGrafter"/>
</dbReference>
<sequence>MFVIFVFSASQYLLTMGEEVFEGAELVVLPCHYSGVIPEVSPSVIWSRHDLKPQTVHLRRKEDDLCGQNQRFSGRTSMKSDALDSADFSLSLRNPRLYDSGNYVCIISDGTAKITVTEVQLQVKGQ</sequence>
<protein>
    <recommendedName>
        <fullName evidence="12">Ig-like domain-containing protein</fullName>
    </recommendedName>
</protein>
<keyword evidence="14" id="KW-1185">Reference proteome</keyword>
<dbReference type="AlphaFoldDB" id="A0A3Q2PXI4"/>
<evidence type="ECO:0000256" key="11">
    <source>
        <dbReference type="SAM" id="SignalP"/>
    </source>
</evidence>
<keyword evidence="5" id="KW-1133">Transmembrane helix</keyword>
<feature type="domain" description="Ig-like" evidence="12">
    <location>
        <begin position="22"/>
        <end position="117"/>
    </location>
</feature>
<proteinExistence type="predicted"/>
<evidence type="ECO:0000256" key="6">
    <source>
        <dbReference type="ARBA" id="ARBA00023136"/>
    </source>
</evidence>
<dbReference type="SUPFAM" id="SSF48726">
    <property type="entry name" value="Immunoglobulin"/>
    <property type="match status" value="1"/>
</dbReference>
<dbReference type="GO" id="GO:0009897">
    <property type="term" value="C:external side of plasma membrane"/>
    <property type="evidence" value="ECO:0007669"/>
    <property type="project" value="TreeGrafter"/>
</dbReference>
<dbReference type="Ensembl" id="ENSFHET00000026866.1">
    <property type="protein sequence ID" value="ENSFHEP00000018017.1"/>
    <property type="gene ID" value="ENSFHEG00000019805.1"/>
</dbReference>
<dbReference type="GO" id="GO:0006955">
    <property type="term" value="P:immune response"/>
    <property type="evidence" value="ECO:0007669"/>
    <property type="project" value="TreeGrafter"/>
</dbReference>
<dbReference type="GeneTree" id="ENSGT00940000172906"/>
<keyword evidence="4 11" id="KW-0732">Signal</keyword>
<feature type="chain" id="PRO_5018589174" description="Ig-like domain-containing protein" evidence="11">
    <location>
        <begin position="18"/>
        <end position="126"/>
    </location>
</feature>
<name>A0A3Q2PXI4_FUNHE</name>
<evidence type="ECO:0000256" key="1">
    <source>
        <dbReference type="ARBA" id="ARBA00004251"/>
    </source>
</evidence>
<dbReference type="PANTHER" id="PTHR25466:SF14">
    <property type="entry name" value="BUTYROPHILIN SUBFAMILY 2 MEMBER A2-LIKE-RELATED"/>
    <property type="match status" value="1"/>
</dbReference>
<reference evidence="13" key="1">
    <citation type="submission" date="2025-08" db="UniProtKB">
        <authorList>
            <consortium name="Ensembl"/>
        </authorList>
    </citation>
    <scope>IDENTIFICATION</scope>
</reference>
<dbReference type="GO" id="GO:0042102">
    <property type="term" value="P:positive regulation of T cell proliferation"/>
    <property type="evidence" value="ECO:0007669"/>
    <property type="project" value="TreeGrafter"/>
</dbReference>
<keyword evidence="2" id="KW-1003">Cell membrane</keyword>
<dbReference type="InterPro" id="IPR036179">
    <property type="entry name" value="Ig-like_dom_sf"/>
</dbReference>
<dbReference type="SMART" id="SM00406">
    <property type="entry name" value="IGv"/>
    <property type="match status" value="1"/>
</dbReference>
<dbReference type="GO" id="GO:0071222">
    <property type="term" value="P:cellular response to lipopolysaccharide"/>
    <property type="evidence" value="ECO:0007669"/>
    <property type="project" value="TreeGrafter"/>
</dbReference>
<dbReference type="InterPro" id="IPR013106">
    <property type="entry name" value="Ig_V-set"/>
</dbReference>
<evidence type="ECO:0000256" key="8">
    <source>
        <dbReference type="ARBA" id="ARBA00023170"/>
    </source>
</evidence>
<comment type="subcellular location">
    <subcellularLocation>
        <location evidence="1">Cell membrane</location>
        <topology evidence="1">Single-pass type I membrane protein</topology>
    </subcellularLocation>
</comment>
<reference evidence="13" key="2">
    <citation type="submission" date="2025-09" db="UniProtKB">
        <authorList>
            <consortium name="Ensembl"/>
        </authorList>
    </citation>
    <scope>IDENTIFICATION</scope>
</reference>
<dbReference type="InterPro" id="IPR013783">
    <property type="entry name" value="Ig-like_fold"/>
</dbReference>
<feature type="signal peptide" evidence="11">
    <location>
        <begin position="1"/>
        <end position="17"/>
    </location>
</feature>
<keyword evidence="6" id="KW-0472">Membrane</keyword>
<dbReference type="InterPro" id="IPR051713">
    <property type="entry name" value="T-cell_Activation_Regulation"/>
</dbReference>
<organism evidence="13 14">
    <name type="scientific">Fundulus heteroclitus</name>
    <name type="common">Killifish</name>
    <name type="synonym">Mummichog</name>
    <dbReference type="NCBI Taxonomy" id="8078"/>
    <lineage>
        <taxon>Eukaryota</taxon>
        <taxon>Metazoa</taxon>
        <taxon>Chordata</taxon>
        <taxon>Craniata</taxon>
        <taxon>Vertebrata</taxon>
        <taxon>Euteleostomi</taxon>
        <taxon>Actinopterygii</taxon>
        <taxon>Neopterygii</taxon>
        <taxon>Teleostei</taxon>
        <taxon>Neoteleostei</taxon>
        <taxon>Acanthomorphata</taxon>
        <taxon>Ovalentaria</taxon>
        <taxon>Atherinomorphae</taxon>
        <taxon>Cyprinodontiformes</taxon>
        <taxon>Fundulidae</taxon>
        <taxon>Fundulus</taxon>
    </lineage>
</organism>
<evidence type="ECO:0000256" key="3">
    <source>
        <dbReference type="ARBA" id="ARBA00022692"/>
    </source>
</evidence>
<evidence type="ECO:0000259" key="12">
    <source>
        <dbReference type="PROSITE" id="PS50835"/>
    </source>
</evidence>
<evidence type="ECO:0000256" key="5">
    <source>
        <dbReference type="ARBA" id="ARBA00022989"/>
    </source>
</evidence>
<dbReference type="GO" id="GO:0031295">
    <property type="term" value="P:T cell costimulation"/>
    <property type="evidence" value="ECO:0007669"/>
    <property type="project" value="TreeGrafter"/>
</dbReference>
<evidence type="ECO:0000256" key="4">
    <source>
        <dbReference type="ARBA" id="ARBA00022729"/>
    </source>
</evidence>
<evidence type="ECO:0000313" key="13">
    <source>
        <dbReference type="Ensembl" id="ENSFHEP00000018017.1"/>
    </source>
</evidence>
<dbReference type="Proteomes" id="UP000265000">
    <property type="component" value="Unplaced"/>
</dbReference>
<dbReference type="PANTHER" id="PTHR25466">
    <property type="entry name" value="T-LYMPHOCYTE ACTIVATION ANTIGEN"/>
    <property type="match status" value="1"/>
</dbReference>
<dbReference type="Gene3D" id="2.60.40.10">
    <property type="entry name" value="Immunoglobulins"/>
    <property type="match status" value="1"/>
</dbReference>
<keyword evidence="3" id="KW-0812">Transmembrane</keyword>
<keyword evidence="7" id="KW-1015">Disulfide bond</keyword>
<dbReference type="PROSITE" id="PS50835">
    <property type="entry name" value="IG_LIKE"/>
    <property type="match status" value="1"/>
</dbReference>
<dbReference type="GO" id="GO:0042130">
    <property type="term" value="P:negative regulation of T cell proliferation"/>
    <property type="evidence" value="ECO:0007669"/>
    <property type="project" value="TreeGrafter"/>
</dbReference>
<keyword evidence="8" id="KW-0675">Receptor</keyword>
<accession>A0A3Q2PXI4</accession>
<keyword evidence="9" id="KW-0325">Glycoprotein</keyword>
<keyword evidence="10" id="KW-0393">Immunoglobulin domain</keyword>
<evidence type="ECO:0000256" key="10">
    <source>
        <dbReference type="ARBA" id="ARBA00023319"/>
    </source>
</evidence>
<dbReference type="InterPro" id="IPR007110">
    <property type="entry name" value="Ig-like_dom"/>
</dbReference>